<evidence type="ECO:0000313" key="1">
    <source>
        <dbReference type="EMBL" id="CAJ0607532.1"/>
    </source>
</evidence>
<dbReference type="AlphaFoldDB" id="A0AA36HBG9"/>
<keyword evidence="2" id="KW-1185">Reference proteome</keyword>
<protein>
    <submittedName>
        <fullName evidence="1">Uncharacterized protein</fullName>
    </submittedName>
</protein>
<evidence type="ECO:0000313" key="2">
    <source>
        <dbReference type="Proteomes" id="UP001176961"/>
    </source>
</evidence>
<dbReference type="EMBL" id="CATQJL010000316">
    <property type="protein sequence ID" value="CAJ0607532.1"/>
    <property type="molecule type" value="Genomic_DNA"/>
</dbReference>
<reference evidence="1" key="1">
    <citation type="submission" date="2023-07" db="EMBL/GenBank/DDBJ databases">
        <authorList>
            <consortium name="CYATHOMIX"/>
        </authorList>
    </citation>
    <scope>NUCLEOTIDE SEQUENCE</scope>
    <source>
        <strain evidence="1">N/A</strain>
    </source>
</reference>
<name>A0AA36HBG9_CYLNA</name>
<comment type="caution">
    <text evidence="1">The sequence shown here is derived from an EMBL/GenBank/DDBJ whole genome shotgun (WGS) entry which is preliminary data.</text>
</comment>
<gene>
    <name evidence="1" type="ORF">CYNAS_LOCUS19515</name>
</gene>
<accession>A0AA36HBG9</accession>
<dbReference type="Proteomes" id="UP001176961">
    <property type="component" value="Unassembled WGS sequence"/>
</dbReference>
<sequence length="85" mass="10193">MERLTIHKELLHDRQDGFVKYTTDILFVCLILGYCEWIDKAKVSLEFWKYFISAGRNYKQNNKDVRISREQALKVSETEEQGEIY</sequence>
<proteinExistence type="predicted"/>
<organism evidence="1 2">
    <name type="scientific">Cylicocyclus nassatus</name>
    <name type="common">Nematode worm</name>
    <dbReference type="NCBI Taxonomy" id="53992"/>
    <lineage>
        <taxon>Eukaryota</taxon>
        <taxon>Metazoa</taxon>
        <taxon>Ecdysozoa</taxon>
        <taxon>Nematoda</taxon>
        <taxon>Chromadorea</taxon>
        <taxon>Rhabditida</taxon>
        <taxon>Rhabditina</taxon>
        <taxon>Rhabditomorpha</taxon>
        <taxon>Strongyloidea</taxon>
        <taxon>Strongylidae</taxon>
        <taxon>Cylicocyclus</taxon>
    </lineage>
</organism>